<feature type="compositionally biased region" description="Polar residues" evidence="1">
    <location>
        <begin position="500"/>
        <end position="509"/>
    </location>
</feature>
<dbReference type="AlphaFoldDB" id="A0A9J6G9C3"/>
<feature type="compositionally biased region" description="Basic and acidic residues" evidence="1">
    <location>
        <begin position="369"/>
        <end position="379"/>
    </location>
</feature>
<organism evidence="2 3">
    <name type="scientific">Haemaphysalis longicornis</name>
    <name type="common">Bush tick</name>
    <dbReference type="NCBI Taxonomy" id="44386"/>
    <lineage>
        <taxon>Eukaryota</taxon>
        <taxon>Metazoa</taxon>
        <taxon>Ecdysozoa</taxon>
        <taxon>Arthropoda</taxon>
        <taxon>Chelicerata</taxon>
        <taxon>Arachnida</taxon>
        <taxon>Acari</taxon>
        <taxon>Parasitiformes</taxon>
        <taxon>Ixodida</taxon>
        <taxon>Ixodoidea</taxon>
        <taxon>Ixodidae</taxon>
        <taxon>Haemaphysalinae</taxon>
        <taxon>Haemaphysalis</taxon>
    </lineage>
</organism>
<feature type="region of interest" description="Disordered" evidence="1">
    <location>
        <begin position="447"/>
        <end position="509"/>
    </location>
</feature>
<proteinExistence type="predicted"/>
<feature type="compositionally biased region" description="Basic and acidic residues" evidence="1">
    <location>
        <begin position="308"/>
        <end position="317"/>
    </location>
</feature>
<dbReference type="OrthoDB" id="6498366at2759"/>
<feature type="compositionally biased region" description="Basic residues" evidence="1">
    <location>
        <begin position="100"/>
        <end position="115"/>
    </location>
</feature>
<feature type="compositionally biased region" description="Polar residues" evidence="1">
    <location>
        <begin position="785"/>
        <end position="795"/>
    </location>
</feature>
<evidence type="ECO:0000313" key="2">
    <source>
        <dbReference type="EMBL" id="KAH9370964.1"/>
    </source>
</evidence>
<name>A0A9J6G9C3_HAELO</name>
<gene>
    <name evidence="2" type="ORF">HPB48_013390</name>
</gene>
<comment type="caution">
    <text evidence="2">The sequence shown here is derived from an EMBL/GenBank/DDBJ whole genome shotgun (WGS) entry which is preliminary data.</text>
</comment>
<evidence type="ECO:0000313" key="3">
    <source>
        <dbReference type="Proteomes" id="UP000821853"/>
    </source>
</evidence>
<dbReference type="VEuPathDB" id="VectorBase:HLOH_059717"/>
<accession>A0A9J6G9C3</accession>
<feature type="region of interest" description="Disordered" evidence="1">
    <location>
        <begin position="772"/>
        <end position="795"/>
    </location>
</feature>
<feature type="region of interest" description="Disordered" evidence="1">
    <location>
        <begin position="527"/>
        <end position="558"/>
    </location>
</feature>
<reference evidence="2 3" key="1">
    <citation type="journal article" date="2020" name="Cell">
        <title>Large-Scale Comparative Analyses of Tick Genomes Elucidate Their Genetic Diversity and Vector Capacities.</title>
        <authorList>
            <consortium name="Tick Genome and Microbiome Consortium (TIGMIC)"/>
            <person name="Jia N."/>
            <person name="Wang J."/>
            <person name="Shi W."/>
            <person name="Du L."/>
            <person name="Sun Y."/>
            <person name="Zhan W."/>
            <person name="Jiang J.F."/>
            <person name="Wang Q."/>
            <person name="Zhang B."/>
            <person name="Ji P."/>
            <person name="Bell-Sakyi L."/>
            <person name="Cui X.M."/>
            <person name="Yuan T.T."/>
            <person name="Jiang B.G."/>
            <person name="Yang W.F."/>
            <person name="Lam T.T."/>
            <person name="Chang Q.C."/>
            <person name="Ding S.J."/>
            <person name="Wang X.J."/>
            <person name="Zhu J.G."/>
            <person name="Ruan X.D."/>
            <person name="Zhao L."/>
            <person name="Wei J.T."/>
            <person name="Ye R.Z."/>
            <person name="Que T.C."/>
            <person name="Du C.H."/>
            <person name="Zhou Y.H."/>
            <person name="Cheng J.X."/>
            <person name="Dai P.F."/>
            <person name="Guo W.B."/>
            <person name="Han X.H."/>
            <person name="Huang E.J."/>
            <person name="Li L.F."/>
            <person name="Wei W."/>
            <person name="Gao Y.C."/>
            <person name="Liu J.Z."/>
            <person name="Shao H.Z."/>
            <person name="Wang X."/>
            <person name="Wang C.C."/>
            <person name="Yang T.C."/>
            <person name="Huo Q.B."/>
            <person name="Li W."/>
            <person name="Chen H.Y."/>
            <person name="Chen S.E."/>
            <person name="Zhou L.G."/>
            <person name="Ni X.B."/>
            <person name="Tian J.H."/>
            <person name="Sheng Y."/>
            <person name="Liu T."/>
            <person name="Pan Y.S."/>
            <person name="Xia L.Y."/>
            <person name="Li J."/>
            <person name="Zhao F."/>
            <person name="Cao W.C."/>
        </authorList>
    </citation>
    <scope>NUCLEOTIDE SEQUENCE [LARGE SCALE GENOMIC DNA]</scope>
    <source>
        <strain evidence="2">HaeL-2018</strain>
    </source>
</reference>
<sequence length="795" mass="86099">MREDSTMKSSAASGFSAQAAFERDVKATVLQLVKSLECPIWSLSQSDLICKLVEKAEKLALAVKGDAGMEAANPTSVSAKGHVDAADSDPYKFIPSQKSPHAKPRGKQKRIRGKGRVANGTKRLSRRKSFEPSPTGEFESLRDFYAEEEARKKDDDKELEIELFVTPAGMPEVPKPVKTQKRPSRGGTARRARKIKSNLRLKPLEEQVAELRKLVEEGESHELTVVKTLPGNVECRRVELAGSTSALKDVSNLKSLVEKSKVTDIIASPMRKAPQQGENSQGQPPVQGKPQPLPDRLGESNTKLQLKSHTELPKETEVVDLCTPVQKDRAESVEDCHDSVPKSVPAPTGNSSHTDLRKDESVTPNDSVGHSREKSHPEQQEDLSEEPNNGEVLSLKDFEGMFKKSNRKTFDLGASTQDLESLGSVAVDTLDLMTDMCNSFKGVAVSEPAMDLPEEENAAERDEQQLASTPPSSNLALVDQGSSVERRNPFASPPNKTRKMQNSSYSTCSLRNRTALEPSAALERCVVDQLEPSGSPPSRRRKAKDSPRASPTSDGCPVPKTTGTLGCCSNDEGTPNSSAAAKVKASNSPTSCDRLSAATCSEEALRGIEHSASADVSCPGCTAYLSVSCVNGVVKVILKEPARRPVLVDVGMCTERPCTKVIICREAVTQTESFEAQEPDTEAAFPSNQPPLVHEPLSHRTIESDLLDTAGTDCVGTDPYPDRYIAGCTTGARTHNKMDAAKVDPAPVSATVEMEDQGTKGAVAFCRNNEQNQEGTKYCARTQKIRQSQSTRKPI</sequence>
<feature type="compositionally biased region" description="Basic and acidic residues" evidence="1">
    <location>
        <begin position="326"/>
        <end position="340"/>
    </location>
</feature>
<feature type="compositionally biased region" description="Low complexity" evidence="1">
    <location>
        <begin position="281"/>
        <end position="290"/>
    </location>
</feature>
<feature type="compositionally biased region" description="Polar residues" evidence="1">
    <location>
        <begin position="465"/>
        <end position="483"/>
    </location>
</feature>
<feature type="region of interest" description="Disordered" evidence="1">
    <location>
        <begin position="271"/>
        <end position="397"/>
    </location>
</feature>
<dbReference type="Proteomes" id="UP000821853">
    <property type="component" value="Chromosome 3"/>
</dbReference>
<protein>
    <submittedName>
        <fullName evidence="2">Uncharacterized protein</fullName>
    </submittedName>
</protein>
<feature type="compositionally biased region" description="Basic residues" evidence="1">
    <location>
        <begin position="178"/>
        <end position="191"/>
    </location>
</feature>
<feature type="region of interest" description="Disordered" evidence="1">
    <location>
        <begin position="169"/>
        <end position="191"/>
    </location>
</feature>
<feature type="region of interest" description="Disordered" evidence="1">
    <location>
        <begin position="88"/>
        <end position="137"/>
    </location>
</feature>
<evidence type="ECO:0000256" key="1">
    <source>
        <dbReference type="SAM" id="MobiDB-lite"/>
    </source>
</evidence>
<keyword evidence="3" id="KW-1185">Reference proteome</keyword>
<dbReference type="EMBL" id="JABSTR010000005">
    <property type="protein sequence ID" value="KAH9370964.1"/>
    <property type="molecule type" value="Genomic_DNA"/>
</dbReference>